<evidence type="ECO:0000313" key="3">
    <source>
        <dbReference type="Proteomes" id="UP000054558"/>
    </source>
</evidence>
<feature type="region of interest" description="Disordered" evidence="1">
    <location>
        <begin position="129"/>
        <end position="186"/>
    </location>
</feature>
<dbReference type="AlphaFoldDB" id="A0A1Y1IP55"/>
<evidence type="ECO:0000313" key="2">
    <source>
        <dbReference type="EMBL" id="GAQ92685.1"/>
    </source>
</evidence>
<sequence length="357" mass="37097">MSDAVCSPAAKVTVKEVRHGPNNGVTVITEYEHPSTGTFWENAHNAVVRQADLRSDRLPVGTPFGVADVSIGSGRRGNHRGIDRWRLVRRSGGFGKVTLLSLGATPGFAKGELPSELVAWDAVEVDADVSNKSEDGSSELGSDDPLSSEIATGGAVEVSDDVSGESTGGPSGSGSPPGPPGSASVVRQSGASIWYTTGSVSVCATGAWAAWCSWYLAKRVISSEVSSTKSSVDGAVPVRLEGPASSEWTFPRRSLSASKGLPPVGTLREEVDLPGGPLHGSLAVLNLHGALGQGDPPMEKQGKCAPAAAPVLDRQCCPFCVRGCRGPPCSFAKAQHKTIPKNPVPLIPGRPPERWDH</sequence>
<reference evidence="2 3" key="1">
    <citation type="journal article" date="2014" name="Nat. Commun.">
        <title>Klebsormidium flaccidum genome reveals primary factors for plant terrestrial adaptation.</title>
        <authorList>
            <person name="Hori K."/>
            <person name="Maruyama F."/>
            <person name="Fujisawa T."/>
            <person name="Togashi T."/>
            <person name="Yamamoto N."/>
            <person name="Seo M."/>
            <person name="Sato S."/>
            <person name="Yamada T."/>
            <person name="Mori H."/>
            <person name="Tajima N."/>
            <person name="Moriyama T."/>
            <person name="Ikeuchi M."/>
            <person name="Watanabe M."/>
            <person name="Wada H."/>
            <person name="Kobayashi K."/>
            <person name="Saito M."/>
            <person name="Masuda T."/>
            <person name="Sasaki-Sekimoto Y."/>
            <person name="Mashiguchi K."/>
            <person name="Awai K."/>
            <person name="Shimojima M."/>
            <person name="Masuda S."/>
            <person name="Iwai M."/>
            <person name="Nobusawa T."/>
            <person name="Narise T."/>
            <person name="Kondo S."/>
            <person name="Saito H."/>
            <person name="Sato R."/>
            <person name="Murakawa M."/>
            <person name="Ihara Y."/>
            <person name="Oshima-Yamada Y."/>
            <person name="Ohtaka K."/>
            <person name="Satoh M."/>
            <person name="Sonobe K."/>
            <person name="Ishii M."/>
            <person name="Ohtani R."/>
            <person name="Kanamori-Sato M."/>
            <person name="Honoki R."/>
            <person name="Miyazaki D."/>
            <person name="Mochizuki H."/>
            <person name="Umetsu J."/>
            <person name="Higashi K."/>
            <person name="Shibata D."/>
            <person name="Kamiya Y."/>
            <person name="Sato N."/>
            <person name="Nakamura Y."/>
            <person name="Tabata S."/>
            <person name="Ida S."/>
            <person name="Kurokawa K."/>
            <person name="Ohta H."/>
        </authorList>
    </citation>
    <scope>NUCLEOTIDE SEQUENCE [LARGE SCALE GENOMIC DNA]</scope>
    <source>
        <strain evidence="2 3">NIES-2285</strain>
    </source>
</reference>
<feature type="compositionally biased region" description="Low complexity" evidence="1">
    <location>
        <begin position="138"/>
        <end position="149"/>
    </location>
</feature>
<proteinExistence type="predicted"/>
<keyword evidence="3" id="KW-1185">Reference proteome</keyword>
<protein>
    <submittedName>
        <fullName evidence="2">Uncharacterized protein</fullName>
    </submittedName>
</protein>
<dbReference type="EMBL" id="DF238042">
    <property type="protein sequence ID" value="GAQ92685.1"/>
    <property type="molecule type" value="Genomic_DNA"/>
</dbReference>
<gene>
    <name evidence="2" type="ORF">KFL_010930050</name>
</gene>
<evidence type="ECO:0000256" key="1">
    <source>
        <dbReference type="SAM" id="MobiDB-lite"/>
    </source>
</evidence>
<dbReference type="Proteomes" id="UP000054558">
    <property type="component" value="Unassembled WGS sequence"/>
</dbReference>
<accession>A0A1Y1IP55</accession>
<organism evidence="2 3">
    <name type="scientific">Klebsormidium nitens</name>
    <name type="common">Green alga</name>
    <name type="synonym">Ulothrix nitens</name>
    <dbReference type="NCBI Taxonomy" id="105231"/>
    <lineage>
        <taxon>Eukaryota</taxon>
        <taxon>Viridiplantae</taxon>
        <taxon>Streptophyta</taxon>
        <taxon>Klebsormidiophyceae</taxon>
        <taxon>Klebsormidiales</taxon>
        <taxon>Klebsormidiaceae</taxon>
        <taxon>Klebsormidium</taxon>
    </lineage>
</organism>
<name>A0A1Y1IP55_KLENI</name>